<dbReference type="InterPro" id="IPR036265">
    <property type="entry name" value="HIT-like_sf"/>
</dbReference>
<dbReference type="InterPro" id="IPR013693">
    <property type="entry name" value="SpoIID/LytB_N"/>
</dbReference>
<dbReference type="EMBL" id="JADIMB010000067">
    <property type="protein sequence ID" value="MBO8471080.1"/>
    <property type="molecule type" value="Genomic_DNA"/>
</dbReference>
<gene>
    <name evidence="3" type="ORF">IAB82_04710</name>
</gene>
<organism evidence="3 4">
    <name type="scientific">Candidatus Cryptobacteroides faecavium</name>
    <dbReference type="NCBI Taxonomy" id="2840762"/>
    <lineage>
        <taxon>Bacteria</taxon>
        <taxon>Pseudomonadati</taxon>
        <taxon>Bacteroidota</taxon>
        <taxon>Bacteroidia</taxon>
        <taxon>Bacteroidales</taxon>
        <taxon>Candidatus Cryptobacteroides</taxon>
    </lineage>
</organism>
<dbReference type="Pfam" id="PF16269">
    <property type="entry name" value="DUF4922"/>
    <property type="match status" value="1"/>
</dbReference>
<dbReference type="SUPFAM" id="SSF54197">
    <property type="entry name" value="HIT-like"/>
    <property type="match status" value="1"/>
</dbReference>
<dbReference type="InterPro" id="IPR051922">
    <property type="entry name" value="Bact_Sporulation_Assoc"/>
</dbReference>
<dbReference type="Pfam" id="PF08486">
    <property type="entry name" value="SpoIID"/>
    <property type="match status" value="1"/>
</dbReference>
<proteinExistence type="predicted"/>
<comment type="caution">
    <text evidence="3">The sequence shown here is derived from an EMBL/GenBank/DDBJ whole genome shotgun (WGS) entry which is preliminary data.</text>
</comment>
<reference evidence="3" key="1">
    <citation type="submission" date="2020-10" db="EMBL/GenBank/DDBJ databases">
        <authorList>
            <person name="Gilroy R."/>
        </authorList>
    </citation>
    <scope>NUCLEOTIDE SEQUENCE</scope>
    <source>
        <strain evidence="3">B2-22910</strain>
    </source>
</reference>
<evidence type="ECO:0000313" key="4">
    <source>
        <dbReference type="Proteomes" id="UP000823603"/>
    </source>
</evidence>
<dbReference type="GO" id="GO:0030288">
    <property type="term" value="C:outer membrane-bounded periplasmic space"/>
    <property type="evidence" value="ECO:0007669"/>
    <property type="project" value="TreeGrafter"/>
</dbReference>
<feature type="domain" description="DUF4922" evidence="2">
    <location>
        <begin position="11"/>
        <end position="159"/>
    </location>
</feature>
<dbReference type="Proteomes" id="UP000823603">
    <property type="component" value="Unassembled WGS sequence"/>
</dbReference>
<evidence type="ECO:0000313" key="3">
    <source>
        <dbReference type="EMBL" id="MBO8471080.1"/>
    </source>
</evidence>
<reference evidence="3" key="2">
    <citation type="journal article" date="2021" name="PeerJ">
        <title>Extensive microbial diversity within the chicken gut microbiome revealed by metagenomics and culture.</title>
        <authorList>
            <person name="Gilroy R."/>
            <person name="Ravi A."/>
            <person name="Getino M."/>
            <person name="Pursley I."/>
            <person name="Horton D.L."/>
            <person name="Alikhan N.F."/>
            <person name="Baker D."/>
            <person name="Gharbi K."/>
            <person name="Hall N."/>
            <person name="Watson M."/>
            <person name="Adriaenssens E.M."/>
            <person name="Foster-Nyarko E."/>
            <person name="Jarju S."/>
            <person name="Secka A."/>
            <person name="Antonio M."/>
            <person name="Oren A."/>
            <person name="Chaudhuri R.R."/>
            <person name="La Ragione R."/>
            <person name="Hildebrand F."/>
            <person name="Pallen M.J."/>
        </authorList>
    </citation>
    <scope>NUCLEOTIDE SEQUENCE</scope>
    <source>
        <strain evidence="3">B2-22910</strain>
    </source>
</reference>
<evidence type="ECO:0000259" key="1">
    <source>
        <dbReference type="Pfam" id="PF08486"/>
    </source>
</evidence>
<dbReference type="InterPro" id="IPR013486">
    <property type="entry name" value="SpoIID/LytB"/>
</dbReference>
<dbReference type="PANTHER" id="PTHR30032">
    <property type="entry name" value="N-ACETYLMURAMOYL-L-ALANINE AMIDASE-RELATED"/>
    <property type="match status" value="1"/>
</dbReference>
<accession>A0A9D9NFI2</accession>
<sequence>MKNKRKPIDKFINDQLSQWPAACDNYRALKKVHTRSMRIGGLEVRLQFNPARIVSTAADVSAGAVRARKCFLCRENRPGQQISMKFEGRKSKKYDILVNPYPIFASHLVIASDRHVDQNIWKRYVDMLDLARALGGFTVFYNGPRCGASAPDHFHFQAASRGQMPLECDIDAVLDTLHGTAVQDMHGTPDGSCPLVYLTAVQDAELFHYRKFNRGIFVMRAATSKSAAKMFYRLLDCAPVQEEGHEPMFNLLSWYSQGEFRSVVIFRKSHRPHHYFSTGEGHLMISPGCADMAGVVVTPREEDFRKMTPALLEEVYSEVSLDEEQEKGVLWRLTRTQPQLSVGIMSAARIEFEILSDGAGPRFAEFRDGKIEYDGALYDELYFDAQTPSMMFAEPSFVLYGVTIGVDFHWERKENQKFAGSLKIITGKDRLVAVNIVGVEDYLLSVISSEMKSTASEEFLKAHAVISRSWVMSRIMARDGAHGRRGAGAGFPEGVDTLPAVVTYLDSERHEDPVCHEPDSNMLPDHVRWYGQEDHSLFDVCADDHCQRYQGLTRAAGATVRKAVDATWGQVLKYGDDICDARFSKCCGGVTERYSTCWEDDDYPYLQSVEDSRAAGAAPFCDTADREVLAQVLNDYDLETEDFFRWKTEYSAGELSALISGKLGTQIGRLLAILPVERGASGRLSLVGIVGTEHSIRVGKELEIRKILSDTHLKSSAFVVSYYDASGRQLPSADVEEAAERFLRTGELPSAVFDKVVLEGRGWGHGVGLCQIGAAVMASEGYSYTDILSHYYKGAEVKVNG</sequence>
<evidence type="ECO:0000259" key="2">
    <source>
        <dbReference type="Pfam" id="PF16269"/>
    </source>
</evidence>
<dbReference type="GO" id="GO:0030435">
    <property type="term" value="P:sporulation resulting in formation of a cellular spore"/>
    <property type="evidence" value="ECO:0007669"/>
    <property type="project" value="InterPro"/>
</dbReference>
<dbReference type="NCBIfam" id="TIGR02669">
    <property type="entry name" value="SpoIID_LytB"/>
    <property type="match status" value="1"/>
</dbReference>
<dbReference type="AlphaFoldDB" id="A0A9D9NFI2"/>
<name>A0A9D9NFI2_9BACT</name>
<feature type="domain" description="Sporulation stage II protein D amidase enhancer LytB N-terminal" evidence="1">
    <location>
        <begin position="429"/>
        <end position="574"/>
    </location>
</feature>
<protein>
    <submittedName>
        <fullName evidence="3">DUF4922 domain-containing protein</fullName>
    </submittedName>
</protein>
<dbReference type="InterPro" id="IPR046320">
    <property type="entry name" value="DUF4922"/>
</dbReference>
<dbReference type="PANTHER" id="PTHR30032:SF4">
    <property type="entry name" value="AMIDASE ENHANCER"/>
    <property type="match status" value="1"/>
</dbReference>